<keyword evidence="3" id="KW-0064">Aspartyl protease</keyword>
<evidence type="ECO:0000256" key="3">
    <source>
        <dbReference type="ARBA" id="ARBA00022750"/>
    </source>
</evidence>
<name>A0A0L1J032_ASPN3</name>
<evidence type="ECO:0000259" key="6">
    <source>
        <dbReference type="PROSITE" id="PS51767"/>
    </source>
</evidence>
<keyword evidence="2" id="KW-0645">Protease</keyword>
<proteinExistence type="inferred from homology"/>
<dbReference type="OrthoDB" id="2747330at2759"/>
<dbReference type="EMBL" id="JNOM01000173">
    <property type="protein sequence ID" value="KNG85102.1"/>
    <property type="molecule type" value="Genomic_DNA"/>
</dbReference>
<dbReference type="RefSeq" id="XP_015406025.1">
    <property type="nucleotide sequence ID" value="XM_015551876.1"/>
</dbReference>
<dbReference type="PROSITE" id="PS51767">
    <property type="entry name" value="PEPTIDASE_A1"/>
    <property type="match status" value="1"/>
</dbReference>
<comment type="similarity">
    <text evidence="1">Belongs to the peptidase A1 family.</text>
</comment>
<dbReference type="GO" id="GO:0004190">
    <property type="term" value="F:aspartic-type endopeptidase activity"/>
    <property type="evidence" value="ECO:0007669"/>
    <property type="project" value="UniProtKB-KW"/>
</dbReference>
<dbReference type="Proteomes" id="UP000037505">
    <property type="component" value="Unassembled WGS sequence"/>
</dbReference>
<evidence type="ECO:0000256" key="2">
    <source>
        <dbReference type="ARBA" id="ARBA00022670"/>
    </source>
</evidence>
<dbReference type="InterPro" id="IPR034163">
    <property type="entry name" value="Aspergillopepsin-like_cat_dom"/>
</dbReference>
<dbReference type="STRING" id="1509407.A0A0L1J032"/>
<evidence type="ECO:0000313" key="8">
    <source>
        <dbReference type="Proteomes" id="UP000037505"/>
    </source>
</evidence>
<dbReference type="InterPro" id="IPR001461">
    <property type="entry name" value="Aspartic_peptidase_A1"/>
</dbReference>
<dbReference type="PANTHER" id="PTHR47966">
    <property type="entry name" value="BETA-SITE APP-CLEAVING ENZYME, ISOFORM A-RELATED"/>
    <property type="match status" value="1"/>
</dbReference>
<evidence type="ECO:0000256" key="4">
    <source>
        <dbReference type="ARBA" id="ARBA00022801"/>
    </source>
</evidence>
<dbReference type="PANTHER" id="PTHR47966:SF1">
    <property type="entry name" value="ASPARTYL PROTEINASE"/>
    <property type="match status" value="1"/>
</dbReference>
<feature type="active site" evidence="5">
    <location>
        <position position="305"/>
    </location>
</feature>
<reference evidence="7 8" key="1">
    <citation type="submission" date="2014-06" db="EMBL/GenBank/DDBJ databases">
        <title>The Genome of the Aflatoxigenic Filamentous Fungus Aspergillus nomius.</title>
        <authorList>
            <person name="Moore M.G."/>
            <person name="Shannon B.M."/>
            <person name="Brian M.M."/>
        </authorList>
    </citation>
    <scope>NUCLEOTIDE SEQUENCE [LARGE SCALE GENOMIC DNA]</scope>
    <source>
        <strain evidence="7 8">NRRL 13137</strain>
    </source>
</reference>
<dbReference type="SUPFAM" id="SSF50630">
    <property type="entry name" value="Acid proteases"/>
    <property type="match status" value="1"/>
</dbReference>
<dbReference type="GO" id="GO:0006508">
    <property type="term" value="P:proteolysis"/>
    <property type="evidence" value="ECO:0007669"/>
    <property type="project" value="UniProtKB-KW"/>
</dbReference>
<evidence type="ECO:0000256" key="5">
    <source>
        <dbReference type="PIRSR" id="PIRSR601461-1"/>
    </source>
</evidence>
<dbReference type="Gene3D" id="2.40.70.10">
    <property type="entry name" value="Acid Proteases"/>
    <property type="match status" value="2"/>
</dbReference>
<dbReference type="InterPro" id="IPR033121">
    <property type="entry name" value="PEPTIDASE_A1"/>
</dbReference>
<dbReference type="PRINTS" id="PR00792">
    <property type="entry name" value="PEPSIN"/>
</dbReference>
<sequence>MASKIFLVENPNYSKSGIKSYVHLIRKYRLHPTRNGPFSIGRAIHQTGRPFTDKPIGGRVRFHDVMRKQISDDKFQQVEKEDIQNDAVFFAPVSIGTPSQALNLVLDTASADFWVRSSELPSDTLPHGGEESHTYDPVKSSTFKDIEDSPWKVSYVDGSAVSGSIGTEDITIGGVALKTQPVQLAKTISSMFTQFSADGVLGLAFGHINHPQEDIKALAERLNTGDDLEQSAKLFTAKFGSWGDSDLKKPFFTFGSINEDTVRYCGHDVHYTPIDNSQGYWMLESPSTTVGGKAINRSENKAIVDTDAALTLLDDQTCQAIYDSIPGAFYDSESQGFLIPSDVNVDQLPVIQLAVGDKSFAILKKSLAFAETKPGYIYGGIQSRGSLDFDILGGTFLEGLYVIFDFGSLQFGAVQPKPEA</sequence>
<gene>
    <name evidence="7" type="ORF">ANOM_006620</name>
</gene>
<comment type="caution">
    <text evidence="7">The sequence shown here is derived from an EMBL/GenBank/DDBJ whole genome shotgun (WGS) entry which is preliminary data.</text>
</comment>
<feature type="active site" evidence="5">
    <location>
        <position position="107"/>
    </location>
</feature>
<accession>A0A0L1J032</accession>
<dbReference type="CDD" id="cd06097">
    <property type="entry name" value="Aspergillopepsin_like"/>
    <property type="match status" value="1"/>
</dbReference>
<dbReference type="InterPro" id="IPR021109">
    <property type="entry name" value="Peptidase_aspartic_dom_sf"/>
</dbReference>
<keyword evidence="4" id="KW-0378">Hydrolase</keyword>
<evidence type="ECO:0000256" key="1">
    <source>
        <dbReference type="ARBA" id="ARBA00007447"/>
    </source>
</evidence>
<evidence type="ECO:0000313" key="7">
    <source>
        <dbReference type="EMBL" id="KNG85102.1"/>
    </source>
</evidence>
<protein>
    <submittedName>
        <fullName evidence="7">Aspartic endopeptidase (AP1)</fullName>
    </submittedName>
</protein>
<organism evidence="7 8">
    <name type="scientific">Aspergillus nomiae NRRL (strain ATCC 15546 / NRRL 13137 / CBS 260.88 / M93)</name>
    <dbReference type="NCBI Taxonomy" id="1509407"/>
    <lineage>
        <taxon>Eukaryota</taxon>
        <taxon>Fungi</taxon>
        <taxon>Dikarya</taxon>
        <taxon>Ascomycota</taxon>
        <taxon>Pezizomycotina</taxon>
        <taxon>Eurotiomycetes</taxon>
        <taxon>Eurotiomycetidae</taxon>
        <taxon>Eurotiales</taxon>
        <taxon>Aspergillaceae</taxon>
        <taxon>Aspergillus</taxon>
        <taxon>Aspergillus subgen. Circumdati</taxon>
    </lineage>
</organism>
<feature type="domain" description="Peptidase A1" evidence="6">
    <location>
        <begin position="89"/>
        <end position="414"/>
    </location>
</feature>
<keyword evidence="8" id="KW-1185">Reference proteome</keyword>
<dbReference type="GeneID" id="26808424"/>
<dbReference type="AlphaFoldDB" id="A0A0L1J032"/>
<dbReference type="Pfam" id="PF00026">
    <property type="entry name" value="Asp"/>
    <property type="match status" value="1"/>
</dbReference>